<evidence type="ECO:0000313" key="3">
    <source>
        <dbReference type="Proteomes" id="UP000564496"/>
    </source>
</evidence>
<accession>A0A7Z0DJ75</accession>
<proteinExistence type="predicted"/>
<organism evidence="2 3">
    <name type="scientific">Nocardioides panzhihuensis</name>
    <dbReference type="NCBI Taxonomy" id="860243"/>
    <lineage>
        <taxon>Bacteria</taxon>
        <taxon>Bacillati</taxon>
        <taxon>Actinomycetota</taxon>
        <taxon>Actinomycetes</taxon>
        <taxon>Propionibacteriales</taxon>
        <taxon>Nocardioidaceae</taxon>
        <taxon>Nocardioides</taxon>
    </lineage>
</organism>
<gene>
    <name evidence="2" type="ORF">BJ988_001052</name>
</gene>
<evidence type="ECO:0000256" key="1">
    <source>
        <dbReference type="SAM" id="MobiDB-lite"/>
    </source>
</evidence>
<reference evidence="2 3" key="1">
    <citation type="submission" date="2020-07" db="EMBL/GenBank/DDBJ databases">
        <title>Sequencing the genomes of 1000 actinobacteria strains.</title>
        <authorList>
            <person name="Klenk H.-P."/>
        </authorList>
    </citation>
    <scope>NUCLEOTIDE SEQUENCE [LARGE SCALE GENOMIC DNA]</scope>
    <source>
        <strain evidence="2 3">DSM 26487</strain>
    </source>
</reference>
<feature type="region of interest" description="Disordered" evidence="1">
    <location>
        <begin position="31"/>
        <end position="50"/>
    </location>
</feature>
<dbReference type="AlphaFoldDB" id="A0A7Z0DJ75"/>
<name>A0A7Z0DJ75_9ACTN</name>
<dbReference type="RefSeq" id="WP_179657050.1">
    <property type="nucleotide sequence ID" value="NZ_JACBZR010000001.1"/>
</dbReference>
<comment type="caution">
    <text evidence="2">The sequence shown here is derived from an EMBL/GenBank/DDBJ whole genome shotgun (WGS) entry which is preliminary data.</text>
</comment>
<dbReference type="Proteomes" id="UP000564496">
    <property type="component" value="Unassembled WGS sequence"/>
</dbReference>
<dbReference type="EMBL" id="JACBZR010000001">
    <property type="protein sequence ID" value="NYI76404.1"/>
    <property type="molecule type" value="Genomic_DNA"/>
</dbReference>
<sequence>MRNHKFSIATFAVTLLVVFGFNQLLSAEPPKCEAASGTSSMSVVAEGVLS</sequence>
<keyword evidence="3" id="KW-1185">Reference proteome</keyword>
<protein>
    <submittedName>
        <fullName evidence="2">Uncharacterized protein</fullName>
    </submittedName>
</protein>
<evidence type="ECO:0000313" key="2">
    <source>
        <dbReference type="EMBL" id="NYI76404.1"/>
    </source>
</evidence>